<evidence type="ECO:0000313" key="2">
    <source>
        <dbReference type="Proteomes" id="UP000316008"/>
    </source>
</evidence>
<gene>
    <name evidence="1" type="ORF">FO442_12295</name>
</gene>
<dbReference type="EMBL" id="VLPL01000006">
    <property type="protein sequence ID" value="TSJ41866.1"/>
    <property type="molecule type" value="Genomic_DNA"/>
</dbReference>
<reference evidence="1 2" key="1">
    <citation type="submission" date="2019-07" db="EMBL/GenBank/DDBJ databases">
        <authorList>
            <person name="Huq M.A."/>
        </authorList>
    </citation>
    <scope>NUCLEOTIDE SEQUENCE [LARGE SCALE GENOMIC DNA]</scope>
    <source>
        <strain evidence="1 2">MAH-3</strain>
    </source>
</reference>
<sequence length="640" mass="73486">MRVPLGANNYFRLCLDKDRLIQQQKERLTGSISTIEKQQEFLTKKRADVQGLMGYVEVYLDALKRKAESEIEQQRQRIQSEANRKADSTYRSGMNRIESDTIGRYTHITDSLTQVNFNREIPIDYTINSYTESYDSIMKIYRQITELQNRIDSISGKLEANKGFLESKLGSLNTPETNVNQLKGDFNLLQTIQKLELGLTYPKSTGLSNQNVPIKGFHVELQKGPIYLSVASGLTLNNVMLSTNEIQNKLNYNHNVFNNFDFQQILNNGWLTLIKTGYGTPEGTHAFIGFNYLTNTRFTNPSGSDPTEKKYDPAAAFELDLKVVPNFLRGSSFELVYGKTSRNRQLDSLSTKGVFESVFSYYQSHVLLTRYTQQISKLRSEFTLSYRRMDPYVNTTTYGMMQPNNQRIEMLTTHRVAKFMKVGLNYRFEESLRSIAGMNTIRLHVAGGSVSGSYTQYFNYSFFVNHVNHEIGKPYTSELQRGRNYLVGLSMNGNYEVGHSKASTSLSYNDYLLTDTARVGKFTQFGFVQTFLEKRYSLSASYDYFFQHTDSLKTGMSVFGLGGKYSFKKLKIGASLKFASDFNLLTSVGGTLEATWQVHRLLDVSFKAERFVLGNFYRSFYRSNYEQFPYLFTLQTRFKI</sequence>
<organism evidence="1 2">
    <name type="scientific">Fluviicola chungangensis</name>
    <dbReference type="NCBI Taxonomy" id="2597671"/>
    <lineage>
        <taxon>Bacteria</taxon>
        <taxon>Pseudomonadati</taxon>
        <taxon>Bacteroidota</taxon>
        <taxon>Flavobacteriia</taxon>
        <taxon>Flavobacteriales</taxon>
        <taxon>Crocinitomicaceae</taxon>
        <taxon>Fluviicola</taxon>
    </lineage>
</organism>
<evidence type="ECO:0000313" key="1">
    <source>
        <dbReference type="EMBL" id="TSJ41866.1"/>
    </source>
</evidence>
<dbReference type="AlphaFoldDB" id="A0A556MPM9"/>
<keyword evidence="2" id="KW-1185">Reference proteome</keyword>
<name>A0A556MPM9_9FLAO</name>
<accession>A0A556MPM9</accession>
<proteinExistence type="predicted"/>
<comment type="caution">
    <text evidence="1">The sequence shown here is derived from an EMBL/GenBank/DDBJ whole genome shotgun (WGS) entry which is preliminary data.</text>
</comment>
<dbReference type="Proteomes" id="UP000316008">
    <property type="component" value="Unassembled WGS sequence"/>
</dbReference>
<dbReference type="OrthoDB" id="9958298at2"/>
<dbReference type="RefSeq" id="WP_144333500.1">
    <property type="nucleotide sequence ID" value="NZ_VLPL01000006.1"/>
</dbReference>
<protein>
    <submittedName>
        <fullName evidence="1">Uncharacterized protein</fullName>
    </submittedName>
</protein>